<gene>
    <name evidence="1" type="ORF">K2173_001545</name>
</gene>
<accession>A0AAV8T5R1</accession>
<dbReference type="CDD" id="cd09272">
    <property type="entry name" value="RNase_HI_RT_Ty1"/>
    <property type="match status" value="1"/>
</dbReference>
<dbReference type="InterPro" id="IPR021109">
    <property type="entry name" value="Peptidase_aspartic_dom_sf"/>
</dbReference>
<comment type="caution">
    <text evidence="1">The sequence shown here is derived from an EMBL/GenBank/DDBJ whole genome shotgun (WGS) entry which is preliminary data.</text>
</comment>
<evidence type="ECO:0008006" key="3">
    <source>
        <dbReference type="Google" id="ProtNLM"/>
    </source>
</evidence>
<dbReference type="EMBL" id="JAIWQS010000006">
    <property type="protein sequence ID" value="KAJ8761414.1"/>
    <property type="molecule type" value="Genomic_DNA"/>
</dbReference>
<sequence>MPSYAKFLKEILSNKRRLEEYATVKLNEECSAILSRKLPPKLKDPGSFTYKALMDLGASINLMPLSVFRKLGLTEPKPTTISLQLADRSITYPRGIIEDVLVKVEKFIFPVDFLVFDMEEDIDNPIILGRPFMATAQTIIDDYMLTYKKSTHLEVIGYSDSDYADCIDSQKSTFGYMFLLAGGAVSWKSGNQFVIATSTMEAEFVACFEATVHGLWMRNFILGLGLVDSIARPLRIYCDNSAVVFFSKNDKYSKGAKHIDLKYLSVKEEVQKHNVSIEHIGTDSGSVNERLTAQNIYWSCCTYGPYR</sequence>
<protein>
    <recommendedName>
        <fullName evidence="3">Retrovirus-related Pol polyprotein from transposon TNT 1-94</fullName>
    </recommendedName>
</protein>
<proteinExistence type="predicted"/>
<keyword evidence="2" id="KW-1185">Reference proteome</keyword>
<dbReference type="PANTHER" id="PTHR33067">
    <property type="entry name" value="RNA-DIRECTED DNA POLYMERASE-RELATED"/>
    <property type="match status" value="1"/>
</dbReference>
<dbReference type="Pfam" id="PF13650">
    <property type="entry name" value="Asp_protease_2"/>
    <property type="match status" value="1"/>
</dbReference>
<dbReference type="Proteomes" id="UP001159364">
    <property type="component" value="Linkage Group LG06"/>
</dbReference>
<evidence type="ECO:0000313" key="2">
    <source>
        <dbReference type="Proteomes" id="UP001159364"/>
    </source>
</evidence>
<name>A0AAV8T5R1_9ROSI</name>
<dbReference type="CDD" id="cd00303">
    <property type="entry name" value="retropepsin_like"/>
    <property type="match status" value="1"/>
</dbReference>
<evidence type="ECO:0000313" key="1">
    <source>
        <dbReference type="EMBL" id="KAJ8761414.1"/>
    </source>
</evidence>
<dbReference type="PANTHER" id="PTHR33067:SF9">
    <property type="entry name" value="RNA-DIRECTED DNA POLYMERASE"/>
    <property type="match status" value="1"/>
</dbReference>
<organism evidence="1 2">
    <name type="scientific">Erythroxylum novogranatense</name>
    <dbReference type="NCBI Taxonomy" id="1862640"/>
    <lineage>
        <taxon>Eukaryota</taxon>
        <taxon>Viridiplantae</taxon>
        <taxon>Streptophyta</taxon>
        <taxon>Embryophyta</taxon>
        <taxon>Tracheophyta</taxon>
        <taxon>Spermatophyta</taxon>
        <taxon>Magnoliopsida</taxon>
        <taxon>eudicotyledons</taxon>
        <taxon>Gunneridae</taxon>
        <taxon>Pentapetalae</taxon>
        <taxon>rosids</taxon>
        <taxon>fabids</taxon>
        <taxon>Malpighiales</taxon>
        <taxon>Erythroxylaceae</taxon>
        <taxon>Erythroxylum</taxon>
    </lineage>
</organism>
<dbReference type="SUPFAM" id="SSF50630">
    <property type="entry name" value="Acid proteases"/>
    <property type="match status" value="1"/>
</dbReference>
<dbReference type="Gene3D" id="2.40.70.10">
    <property type="entry name" value="Acid Proteases"/>
    <property type="match status" value="1"/>
</dbReference>
<dbReference type="AlphaFoldDB" id="A0AAV8T5R1"/>
<reference evidence="1 2" key="1">
    <citation type="submission" date="2021-09" db="EMBL/GenBank/DDBJ databases">
        <title>Genomic insights and catalytic innovation underlie evolution of tropane alkaloids biosynthesis.</title>
        <authorList>
            <person name="Wang Y.-J."/>
            <person name="Tian T."/>
            <person name="Huang J.-P."/>
            <person name="Huang S.-X."/>
        </authorList>
    </citation>
    <scope>NUCLEOTIDE SEQUENCE [LARGE SCALE GENOMIC DNA]</scope>
    <source>
        <strain evidence="1">KIB-2018</strain>
        <tissue evidence="1">Leaf</tissue>
    </source>
</reference>